<sequence length="628" mass="70901">MGQIKVSNYGLYHMTEHGKTIPFPLGTPKYLAPEVLTQERPSFQGPKADIWSLGIIALELALGRELLSNASIECVFKQLLTSIKGREPLEERPLQELYFLWRLAGGDAEAELRRRGCLRAKPPICTLPCIVLLEGDELVQRKDSVFFFDDTIVTLPTEQLCQRLKGMDPALYYPLIESEQDAPASPGSANGLSNAAALPIVIREKDIEYQLQRIILYKRLLEAYPFQRQRIVREAKLDIPPLYRAHIWAALLDVQGDLLREYEAIDKETPTPTDRQIEVDIPRCHQYDELLSSPSAHAKFKRLLKAWVISHPRYVYWQGLDSLCAPFLHLHFNDEAAAYACLSTFISKYLHDFFLQDNSLVIKEYLAVFSHLIAYHDPELTNHLDSIGFLPELYSIPWFLTMYTHVFPLHKIFHLWDTLLLGRDSFPLCVGVAILQQLRSDLLSFGFNECILLFSDMPEIDIQRCVHDSIRIFCSTPQSATFRAHAKPGSQPQDPLGMSTVPLDILKSELCPRISAQDLLGLLELSRRDGTKVRLLVLDVRPAEEFQRGAIPGSLHVPPGNPAQWTEPLRNGHMVVVVGSHKDHGSAVETANQLVRLNQSRVCLLHGGVEALRTAGLLELPPRGAAQQ</sequence>
<dbReference type="InterPro" id="IPR035969">
    <property type="entry name" value="Rab-GAP_TBC_sf"/>
</dbReference>
<evidence type="ECO:0000259" key="2">
    <source>
        <dbReference type="PROSITE" id="PS50011"/>
    </source>
</evidence>
<dbReference type="Gene3D" id="1.10.8.270">
    <property type="entry name" value="putative rabgap domain of human tbc1 domain family member 14 like domains"/>
    <property type="match status" value="1"/>
</dbReference>
<dbReference type="SMART" id="SM00164">
    <property type="entry name" value="TBC"/>
    <property type="match status" value="1"/>
</dbReference>
<dbReference type="FunFam" id="1.10.8.270:FF:000012">
    <property type="entry name" value="TBC domain-containing protein kinase-like protein-like"/>
    <property type="match status" value="1"/>
</dbReference>
<protein>
    <recommendedName>
        <fullName evidence="8">TBC domain-containing protein kinase-like protein</fullName>
    </recommendedName>
</protein>
<reference evidence="5 7" key="1">
    <citation type="submission" date="2008-03" db="EMBL/GenBank/DDBJ databases">
        <title>Annotation of Ixodes scapularis.</title>
        <authorList>
            <consortium name="Ixodes scapularis Genome Project Consortium"/>
            <person name="Caler E."/>
            <person name="Hannick L.I."/>
            <person name="Bidwell S."/>
            <person name="Joardar V."/>
            <person name="Thiagarajan M."/>
            <person name="Amedeo P."/>
            <person name="Galinsky K.J."/>
            <person name="Schobel S."/>
            <person name="Inman J."/>
            <person name="Hostetler J."/>
            <person name="Miller J."/>
            <person name="Hammond M."/>
            <person name="Megy K."/>
            <person name="Lawson D."/>
            <person name="Kodira C."/>
            <person name="Sutton G."/>
            <person name="Meyer J."/>
            <person name="Hill C.A."/>
            <person name="Birren B."/>
            <person name="Nene V."/>
            <person name="Collins F."/>
            <person name="Alarcon-Chaidez F."/>
            <person name="Wikel S."/>
            <person name="Strausberg R."/>
        </authorList>
    </citation>
    <scope>NUCLEOTIDE SEQUENCE [LARGE SCALE GENOMIC DNA]</scope>
    <source>
        <strain evidence="7">Wikel</strain>
        <strain evidence="5">Wikel colony</strain>
    </source>
</reference>
<dbReference type="SUPFAM" id="SSF47923">
    <property type="entry name" value="Ypt/Rab-GAP domain of gyp1p"/>
    <property type="match status" value="2"/>
</dbReference>
<dbReference type="GO" id="GO:0005096">
    <property type="term" value="F:GTPase activator activity"/>
    <property type="evidence" value="ECO:0000318"/>
    <property type="project" value="GO_Central"/>
</dbReference>
<dbReference type="PROSITE" id="PS50011">
    <property type="entry name" value="PROTEIN_KINASE_DOM"/>
    <property type="match status" value="1"/>
</dbReference>
<reference evidence="6" key="2">
    <citation type="submission" date="2020-05" db="UniProtKB">
        <authorList>
            <consortium name="EnsemblMetazoa"/>
        </authorList>
    </citation>
    <scope>IDENTIFICATION</scope>
    <source>
        <strain evidence="6">wikel</strain>
    </source>
</reference>
<feature type="domain" description="Protein kinase" evidence="2">
    <location>
        <begin position="1"/>
        <end position="249"/>
    </location>
</feature>
<dbReference type="Pfam" id="PF00581">
    <property type="entry name" value="Rhodanese"/>
    <property type="match status" value="1"/>
</dbReference>
<dbReference type="Gene3D" id="1.10.472.80">
    <property type="entry name" value="Ypt/Rab-GAP domain of gyp1p, domain 3"/>
    <property type="match status" value="1"/>
</dbReference>
<dbReference type="EMBL" id="ABJB010794198">
    <property type="status" value="NOT_ANNOTATED_CDS"/>
    <property type="molecule type" value="Genomic_DNA"/>
</dbReference>
<dbReference type="PANTHER" id="PTHR22957:SF168">
    <property type="entry name" value="TBC DOMAIN-CONTAINING PROTEIN KINASE-LIKE PROTEIN"/>
    <property type="match status" value="1"/>
</dbReference>
<keyword evidence="1" id="KW-0343">GTPase activation</keyword>
<dbReference type="SUPFAM" id="SSF56112">
    <property type="entry name" value="Protein kinase-like (PK-like)"/>
    <property type="match status" value="1"/>
</dbReference>
<dbReference type="VEuPathDB" id="VectorBase:ISCI008128"/>
<gene>
    <name evidence="5" type="ORF">IscW_ISCW008128</name>
</gene>
<evidence type="ECO:0000259" key="4">
    <source>
        <dbReference type="PROSITE" id="PS50206"/>
    </source>
</evidence>
<dbReference type="InParanoid" id="B7PUW2"/>
<dbReference type="PANTHER" id="PTHR22957">
    <property type="entry name" value="TBC1 DOMAIN FAMILY MEMBER GTPASE-ACTIVATING PROTEIN"/>
    <property type="match status" value="1"/>
</dbReference>
<proteinExistence type="predicted"/>
<dbReference type="FunCoup" id="B7PUW2">
    <property type="interactions" value="1126"/>
</dbReference>
<dbReference type="GO" id="GO:0004672">
    <property type="term" value="F:protein kinase activity"/>
    <property type="evidence" value="ECO:0007669"/>
    <property type="project" value="InterPro"/>
</dbReference>
<dbReference type="STRING" id="6945.B7PUW2"/>
<dbReference type="InterPro" id="IPR036873">
    <property type="entry name" value="Rhodanese-like_dom_sf"/>
</dbReference>
<dbReference type="SUPFAM" id="SSF52821">
    <property type="entry name" value="Rhodanese/Cell cycle control phosphatase"/>
    <property type="match status" value="1"/>
</dbReference>
<dbReference type="EMBL" id="ABJB010659637">
    <property type="status" value="NOT_ANNOTATED_CDS"/>
    <property type="molecule type" value="Genomic_DNA"/>
</dbReference>
<evidence type="ECO:0008006" key="8">
    <source>
        <dbReference type="Google" id="ProtNLM"/>
    </source>
</evidence>
<organism>
    <name type="scientific">Ixodes scapularis</name>
    <name type="common">Black-legged tick</name>
    <name type="synonym">Deer tick</name>
    <dbReference type="NCBI Taxonomy" id="6945"/>
    <lineage>
        <taxon>Eukaryota</taxon>
        <taxon>Metazoa</taxon>
        <taxon>Ecdysozoa</taxon>
        <taxon>Arthropoda</taxon>
        <taxon>Chelicerata</taxon>
        <taxon>Arachnida</taxon>
        <taxon>Acari</taxon>
        <taxon>Parasitiformes</taxon>
        <taxon>Ixodida</taxon>
        <taxon>Ixodoidea</taxon>
        <taxon>Ixodidae</taxon>
        <taxon>Ixodinae</taxon>
        <taxon>Ixodes</taxon>
    </lineage>
</organism>
<evidence type="ECO:0000313" key="6">
    <source>
        <dbReference type="EnsemblMetazoa" id="ISCW008128-PA"/>
    </source>
</evidence>
<dbReference type="PROSITE" id="PS50206">
    <property type="entry name" value="RHODANESE_3"/>
    <property type="match status" value="1"/>
</dbReference>
<dbReference type="VEuPathDB" id="VectorBase:ISCP_002552"/>
<dbReference type="Proteomes" id="UP000001555">
    <property type="component" value="Unassembled WGS sequence"/>
</dbReference>
<dbReference type="PaxDb" id="6945-B7PUW2"/>
<dbReference type="OrthoDB" id="1668230at2759"/>
<dbReference type="Pfam" id="PF00566">
    <property type="entry name" value="RabGAP-TBC"/>
    <property type="match status" value="1"/>
</dbReference>
<dbReference type="InterPro" id="IPR001763">
    <property type="entry name" value="Rhodanese-like_dom"/>
</dbReference>
<dbReference type="VEuPathDB" id="VectorBase:ISCW008128"/>
<keyword evidence="7" id="KW-1185">Reference proteome</keyword>
<name>B7PUW2_IXOSC</name>
<feature type="domain" description="Rab-GAP TBC" evidence="3">
    <location>
        <begin position="238"/>
        <end position="423"/>
    </location>
</feature>
<dbReference type="Gene3D" id="3.40.250.10">
    <property type="entry name" value="Rhodanese-like domain"/>
    <property type="match status" value="1"/>
</dbReference>
<dbReference type="InterPro" id="IPR011009">
    <property type="entry name" value="Kinase-like_dom_sf"/>
</dbReference>
<dbReference type="InterPro" id="IPR000719">
    <property type="entry name" value="Prot_kinase_dom"/>
</dbReference>
<dbReference type="EMBL" id="DS795953">
    <property type="protein sequence ID" value="EEC10384.1"/>
    <property type="molecule type" value="Genomic_DNA"/>
</dbReference>
<dbReference type="Pfam" id="PF00069">
    <property type="entry name" value="Pkinase"/>
    <property type="match status" value="1"/>
</dbReference>
<dbReference type="GO" id="GO:0005524">
    <property type="term" value="F:ATP binding"/>
    <property type="evidence" value="ECO:0007669"/>
    <property type="project" value="InterPro"/>
</dbReference>
<evidence type="ECO:0000313" key="5">
    <source>
        <dbReference type="EMBL" id="EEC10384.1"/>
    </source>
</evidence>
<dbReference type="HOGENOM" id="CLU_011160_0_0_1"/>
<dbReference type="SMART" id="SM00450">
    <property type="entry name" value="RHOD"/>
    <property type="match status" value="1"/>
</dbReference>
<dbReference type="InterPro" id="IPR000195">
    <property type="entry name" value="Rab-GAP-TBC_dom"/>
</dbReference>
<dbReference type="EMBL" id="ABJB010246485">
    <property type="status" value="NOT_ANNOTATED_CDS"/>
    <property type="molecule type" value="Genomic_DNA"/>
</dbReference>
<dbReference type="EMBL" id="ABJB010637157">
    <property type="status" value="NOT_ANNOTATED_CDS"/>
    <property type="molecule type" value="Genomic_DNA"/>
</dbReference>
<dbReference type="EnsemblMetazoa" id="ISCW008128-RA">
    <property type="protein sequence ID" value="ISCW008128-PA"/>
    <property type="gene ID" value="ISCW008128"/>
</dbReference>
<accession>B7PUW2</accession>
<evidence type="ECO:0000313" key="7">
    <source>
        <dbReference type="Proteomes" id="UP000001555"/>
    </source>
</evidence>
<dbReference type="EMBL" id="ABJB010035933">
    <property type="status" value="NOT_ANNOTATED_CDS"/>
    <property type="molecule type" value="Genomic_DNA"/>
</dbReference>
<dbReference type="AlphaFoldDB" id="B7PUW2"/>
<dbReference type="PROSITE" id="PS50086">
    <property type="entry name" value="TBC_RABGAP"/>
    <property type="match status" value="1"/>
</dbReference>
<evidence type="ECO:0000259" key="3">
    <source>
        <dbReference type="PROSITE" id="PS50086"/>
    </source>
</evidence>
<feature type="domain" description="Rhodanese" evidence="4">
    <location>
        <begin position="531"/>
        <end position="621"/>
    </location>
</feature>
<dbReference type="FunFam" id="1.10.472.80:FF:000015">
    <property type="entry name" value="TBC domain-containing protein kinase-like protein"/>
    <property type="match status" value="1"/>
</dbReference>
<evidence type="ECO:0000256" key="1">
    <source>
        <dbReference type="ARBA" id="ARBA00022468"/>
    </source>
</evidence>
<dbReference type="Gene3D" id="1.10.510.10">
    <property type="entry name" value="Transferase(Phosphotransferase) domain 1"/>
    <property type="match status" value="1"/>
</dbReference>